<evidence type="ECO:0000256" key="1">
    <source>
        <dbReference type="ARBA" id="ARBA00004413"/>
    </source>
</evidence>
<keyword evidence="13" id="KW-1185">Reference proteome</keyword>
<dbReference type="PANTHER" id="PTHR42711:SF19">
    <property type="entry name" value="DOXORUBICIN RESISTANCE ATP-BINDING PROTEIN DRRA"/>
    <property type="match status" value="1"/>
</dbReference>
<evidence type="ECO:0000256" key="7">
    <source>
        <dbReference type="ARBA" id="ARBA00023136"/>
    </source>
</evidence>
<evidence type="ECO:0000256" key="2">
    <source>
        <dbReference type="ARBA" id="ARBA00022448"/>
    </source>
</evidence>
<dbReference type="InterPro" id="IPR027417">
    <property type="entry name" value="P-loop_NTPase"/>
</dbReference>
<keyword evidence="3" id="KW-1003">Cell membrane</keyword>
<comment type="caution">
    <text evidence="12">The sequence shown here is derived from an EMBL/GenBank/DDBJ whole genome shotgun (WGS) entry which is preliminary data.</text>
</comment>
<proteinExistence type="inferred from homology"/>
<dbReference type="GO" id="GO:0005524">
    <property type="term" value="F:ATP binding"/>
    <property type="evidence" value="ECO:0007669"/>
    <property type="project" value="UniProtKB-KW"/>
</dbReference>
<comment type="similarity">
    <text evidence="9">Belongs to the ABC transporter superfamily. Drug exporter-1 (DrugE1) (TC 3.A.1.105) family.</text>
</comment>
<organism evidence="12 13">
    <name type="scientific">Streptomyces chisholmiae</name>
    <dbReference type="NCBI Taxonomy" id="3075540"/>
    <lineage>
        <taxon>Bacteria</taxon>
        <taxon>Bacillati</taxon>
        <taxon>Actinomycetota</taxon>
        <taxon>Actinomycetes</taxon>
        <taxon>Kitasatosporales</taxon>
        <taxon>Streptomycetaceae</taxon>
        <taxon>Streptomyces</taxon>
    </lineage>
</organism>
<evidence type="ECO:0000259" key="11">
    <source>
        <dbReference type="PROSITE" id="PS50893"/>
    </source>
</evidence>
<evidence type="ECO:0000256" key="5">
    <source>
        <dbReference type="ARBA" id="ARBA00022840"/>
    </source>
</evidence>
<keyword evidence="8" id="KW-0046">Antibiotic resistance</keyword>
<evidence type="ECO:0000256" key="6">
    <source>
        <dbReference type="ARBA" id="ARBA00022967"/>
    </source>
</evidence>
<dbReference type="Gene3D" id="3.40.50.300">
    <property type="entry name" value="P-loop containing nucleotide triphosphate hydrolases"/>
    <property type="match status" value="1"/>
</dbReference>
<accession>A0ABU2JXR2</accession>
<keyword evidence="6" id="KW-1278">Translocase</keyword>
<dbReference type="Proteomes" id="UP001183410">
    <property type="component" value="Unassembled WGS sequence"/>
</dbReference>
<feature type="region of interest" description="Disordered" evidence="10">
    <location>
        <begin position="306"/>
        <end position="337"/>
    </location>
</feature>
<dbReference type="InterPro" id="IPR017871">
    <property type="entry name" value="ABC_transporter-like_CS"/>
</dbReference>
<evidence type="ECO:0000313" key="12">
    <source>
        <dbReference type="EMBL" id="MDT0269759.1"/>
    </source>
</evidence>
<evidence type="ECO:0000256" key="10">
    <source>
        <dbReference type="SAM" id="MobiDB-lite"/>
    </source>
</evidence>
<dbReference type="Pfam" id="PF00005">
    <property type="entry name" value="ABC_tran"/>
    <property type="match status" value="1"/>
</dbReference>
<dbReference type="EMBL" id="JAVREO010000019">
    <property type="protein sequence ID" value="MDT0269759.1"/>
    <property type="molecule type" value="Genomic_DNA"/>
</dbReference>
<keyword evidence="7" id="KW-0472">Membrane</keyword>
<evidence type="ECO:0000256" key="4">
    <source>
        <dbReference type="ARBA" id="ARBA00022741"/>
    </source>
</evidence>
<dbReference type="InterPro" id="IPR005894">
    <property type="entry name" value="DrrA"/>
</dbReference>
<dbReference type="PROSITE" id="PS00211">
    <property type="entry name" value="ABC_TRANSPORTER_1"/>
    <property type="match status" value="1"/>
</dbReference>
<dbReference type="SMART" id="SM00382">
    <property type="entry name" value="AAA"/>
    <property type="match status" value="1"/>
</dbReference>
<protein>
    <submittedName>
        <fullName evidence="12">ATP-binding cassette domain-containing protein</fullName>
    </submittedName>
</protein>
<keyword evidence="5 12" id="KW-0067">ATP-binding</keyword>
<dbReference type="NCBIfam" id="TIGR01188">
    <property type="entry name" value="drrA"/>
    <property type="match status" value="1"/>
</dbReference>
<sequence>MEHAIWAEGLVKRFGGTTALDGVDVQAKSGTVLGLLGPNGAGKTTVVRVLATLLRPDAGRATVHGYDVRTDAHRVRGLIGLTGQYASVDEQLTGIENLLLIGRLLGMRRAAARRRAEESLEQFGLADAGHQAVGHYSGGMRRRLDLAASLVGRPPVLFLDEPTTGLDPRARTEMWELTRELVAEGTTVLLTTQYLDEADELADDIVVIDRGRVIATGTPQELKATAGGSTLAVRPEDAEQLARVRRIVADVAGVEPETQGALVTAPISDPDVLPAVVRRLDEARVRVTELALRGASLNEVFLSLTGRPAEEESQVPSEEGAGGSGAARGEHGEEVSR</sequence>
<reference evidence="13" key="1">
    <citation type="submission" date="2023-07" db="EMBL/GenBank/DDBJ databases">
        <title>30 novel species of actinomycetes from the DSMZ collection.</title>
        <authorList>
            <person name="Nouioui I."/>
        </authorList>
    </citation>
    <scope>NUCLEOTIDE SEQUENCE [LARGE SCALE GENOMIC DNA]</scope>
    <source>
        <strain evidence="13">DSM 44915</strain>
    </source>
</reference>
<dbReference type="PROSITE" id="PS50893">
    <property type="entry name" value="ABC_TRANSPORTER_2"/>
    <property type="match status" value="1"/>
</dbReference>
<dbReference type="InterPro" id="IPR003593">
    <property type="entry name" value="AAA+_ATPase"/>
</dbReference>
<evidence type="ECO:0000313" key="13">
    <source>
        <dbReference type="Proteomes" id="UP001183410"/>
    </source>
</evidence>
<evidence type="ECO:0000256" key="3">
    <source>
        <dbReference type="ARBA" id="ARBA00022475"/>
    </source>
</evidence>
<keyword evidence="4" id="KW-0547">Nucleotide-binding</keyword>
<dbReference type="InterPro" id="IPR025302">
    <property type="entry name" value="DrrA1/2-like_C"/>
</dbReference>
<name>A0ABU2JXR2_9ACTN</name>
<dbReference type="InterPro" id="IPR050763">
    <property type="entry name" value="ABC_transporter_ATP-binding"/>
</dbReference>
<dbReference type="SUPFAM" id="SSF52540">
    <property type="entry name" value="P-loop containing nucleoside triphosphate hydrolases"/>
    <property type="match status" value="1"/>
</dbReference>
<keyword evidence="2" id="KW-0813">Transport</keyword>
<dbReference type="Pfam" id="PF13732">
    <property type="entry name" value="DrrA1-3_C"/>
    <property type="match status" value="1"/>
</dbReference>
<evidence type="ECO:0000256" key="8">
    <source>
        <dbReference type="ARBA" id="ARBA00023251"/>
    </source>
</evidence>
<dbReference type="RefSeq" id="WP_311669838.1">
    <property type="nucleotide sequence ID" value="NZ_JAVREO010000019.1"/>
</dbReference>
<feature type="compositionally biased region" description="Basic and acidic residues" evidence="10">
    <location>
        <begin position="328"/>
        <end position="337"/>
    </location>
</feature>
<gene>
    <name evidence="12" type="ORF">RM844_26085</name>
</gene>
<comment type="subcellular location">
    <subcellularLocation>
        <location evidence="1">Cell membrane</location>
        <topology evidence="1">Peripheral membrane protein</topology>
        <orientation evidence="1">Cytoplasmic side</orientation>
    </subcellularLocation>
</comment>
<dbReference type="InterPro" id="IPR003439">
    <property type="entry name" value="ABC_transporter-like_ATP-bd"/>
</dbReference>
<evidence type="ECO:0000256" key="9">
    <source>
        <dbReference type="ARBA" id="ARBA00049985"/>
    </source>
</evidence>
<feature type="domain" description="ABC transporter" evidence="11">
    <location>
        <begin position="5"/>
        <end position="235"/>
    </location>
</feature>
<dbReference type="PANTHER" id="PTHR42711">
    <property type="entry name" value="ABC TRANSPORTER ATP-BINDING PROTEIN"/>
    <property type="match status" value="1"/>
</dbReference>